<gene>
    <name evidence="3" type="ORF">BP6252_11669</name>
</gene>
<dbReference type="InterPro" id="IPR040233">
    <property type="entry name" value="CCD97-like_C"/>
</dbReference>
<dbReference type="PANTHER" id="PTHR31840:SF1">
    <property type="entry name" value="COILED-COIL DOMAIN-CONTAINING PROTEIN 97"/>
    <property type="match status" value="1"/>
</dbReference>
<sequence>MPHKEEPPVVDQDVFEAEERAQRVRVKNRRKLYLDNHPSYFTNADLELQELEIRSGDQISRLVAAHGSTFEMGKSSVPKLIMPSDPLLYDRCVRRFQSAAEREADGRSKGYSGVLEADLYRSEAKLAALAGSQSSELASQQPSSPNSTVPFVSYVRGENGQVLPEEEDEIPQSKEEGFERWKFVMTMRFLRGEDQDFDYKAVDENDVLDPIENQEKEEKWFDEEEPEWIGGEEEGKESLGGETGIQDF</sequence>
<dbReference type="OrthoDB" id="333176at2759"/>
<dbReference type="STRING" id="1849047.A0A3D8QK84"/>
<evidence type="ECO:0000259" key="2">
    <source>
        <dbReference type="Pfam" id="PF09747"/>
    </source>
</evidence>
<dbReference type="Pfam" id="PF09747">
    <property type="entry name" value="CCD97-like_C"/>
    <property type="match status" value="1"/>
</dbReference>
<proteinExistence type="predicted"/>
<dbReference type="Proteomes" id="UP000256645">
    <property type="component" value="Unassembled WGS sequence"/>
</dbReference>
<dbReference type="EMBL" id="PDLM01000014">
    <property type="protein sequence ID" value="RDW62236.1"/>
    <property type="molecule type" value="Genomic_DNA"/>
</dbReference>
<feature type="domain" description="CCD97-like C-terminal" evidence="2">
    <location>
        <begin position="166"/>
        <end position="224"/>
    </location>
</feature>
<dbReference type="InterPro" id="IPR018613">
    <property type="entry name" value="Ccdc97-like"/>
</dbReference>
<feature type="compositionally biased region" description="Acidic residues" evidence="1">
    <location>
        <begin position="220"/>
        <end position="235"/>
    </location>
</feature>
<comment type="caution">
    <text evidence="3">The sequence shown here is derived from an EMBL/GenBank/DDBJ whole genome shotgun (WGS) entry which is preliminary data.</text>
</comment>
<reference evidence="3 4" key="1">
    <citation type="journal article" date="2018" name="IMA Fungus">
        <title>IMA Genome-F 9: Draft genome sequence of Annulohypoxylon stygium, Aspergillus mulundensis, Berkeleyomyces basicola (syn. Thielaviopsis basicola), Ceratocystis smalleyi, two Cercospora beticola strains, Coleophoma cylindrospora, Fusarium fracticaudum, Phialophora cf. hyalina, and Morchella septimelata.</title>
        <authorList>
            <person name="Wingfield B.D."/>
            <person name="Bills G.F."/>
            <person name="Dong Y."/>
            <person name="Huang W."/>
            <person name="Nel W.J."/>
            <person name="Swalarsk-Parry B.S."/>
            <person name="Vaghefi N."/>
            <person name="Wilken P.M."/>
            <person name="An Z."/>
            <person name="de Beer Z.W."/>
            <person name="De Vos L."/>
            <person name="Chen L."/>
            <person name="Duong T.A."/>
            <person name="Gao Y."/>
            <person name="Hammerbacher A."/>
            <person name="Kikkert J.R."/>
            <person name="Li Y."/>
            <person name="Li H."/>
            <person name="Li K."/>
            <person name="Li Q."/>
            <person name="Liu X."/>
            <person name="Ma X."/>
            <person name="Naidoo K."/>
            <person name="Pethybridge S.J."/>
            <person name="Sun J."/>
            <person name="Steenkamp E.T."/>
            <person name="van der Nest M.A."/>
            <person name="van Wyk S."/>
            <person name="Wingfield M.J."/>
            <person name="Xiong C."/>
            <person name="Yue Q."/>
            <person name="Zhang X."/>
        </authorList>
    </citation>
    <scope>NUCLEOTIDE SEQUENCE [LARGE SCALE GENOMIC DNA]</scope>
    <source>
        <strain evidence="3 4">BP6252</strain>
    </source>
</reference>
<keyword evidence="4" id="KW-1185">Reference proteome</keyword>
<dbReference type="AlphaFoldDB" id="A0A3D8QK84"/>
<protein>
    <recommendedName>
        <fullName evidence="2">CCD97-like C-terminal domain-containing protein</fullName>
    </recommendedName>
</protein>
<evidence type="ECO:0000313" key="4">
    <source>
        <dbReference type="Proteomes" id="UP000256645"/>
    </source>
</evidence>
<evidence type="ECO:0000256" key="1">
    <source>
        <dbReference type="SAM" id="MobiDB-lite"/>
    </source>
</evidence>
<dbReference type="PANTHER" id="PTHR31840">
    <property type="entry name" value="COILED-COIL DOMAIN-CONTAINING PROTEIN 97"/>
    <property type="match status" value="1"/>
</dbReference>
<evidence type="ECO:0000313" key="3">
    <source>
        <dbReference type="EMBL" id="RDW62236.1"/>
    </source>
</evidence>
<name>A0A3D8QK84_9HELO</name>
<accession>A0A3D8QK84</accession>
<organism evidence="3 4">
    <name type="scientific">Coleophoma cylindrospora</name>
    <dbReference type="NCBI Taxonomy" id="1849047"/>
    <lineage>
        <taxon>Eukaryota</taxon>
        <taxon>Fungi</taxon>
        <taxon>Dikarya</taxon>
        <taxon>Ascomycota</taxon>
        <taxon>Pezizomycotina</taxon>
        <taxon>Leotiomycetes</taxon>
        <taxon>Helotiales</taxon>
        <taxon>Dermateaceae</taxon>
        <taxon>Coleophoma</taxon>
    </lineage>
</organism>
<feature type="region of interest" description="Disordered" evidence="1">
    <location>
        <begin position="212"/>
        <end position="248"/>
    </location>
</feature>